<comment type="caution">
    <text evidence="5">The sequence shown here is derived from an EMBL/GenBank/DDBJ whole genome shotgun (WGS) entry which is preliminary data.</text>
</comment>
<reference evidence="5" key="1">
    <citation type="submission" date="2021-06" db="EMBL/GenBank/DDBJ databases">
        <authorList>
            <person name="Hodson N. C."/>
            <person name="Mongue J. A."/>
            <person name="Jaron S. K."/>
        </authorList>
    </citation>
    <scope>NUCLEOTIDE SEQUENCE</scope>
</reference>
<accession>A0A8J2NW03</accession>
<keyword evidence="2" id="KW-0547">Nucleotide-binding</keyword>
<dbReference type="OrthoDB" id="775260at2759"/>
<evidence type="ECO:0000256" key="4">
    <source>
        <dbReference type="SAM" id="MobiDB-lite"/>
    </source>
</evidence>
<dbReference type="GO" id="GO:0052381">
    <property type="term" value="F:tRNA dimethylallyltransferase activity"/>
    <property type="evidence" value="ECO:0007669"/>
    <property type="project" value="InterPro"/>
</dbReference>
<feature type="region of interest" description="Disordered" evidence="4">
    <location>
        <begin position="213"/>
        <end position="238"/>
    </location>
</feature>
<evidence type="ECO:0008006" key="7">
    <source>
        <dbReference type="Google" id="ProtNLM"/>
    </source>
</evidence>
<evidence type="ECO:0000256" key="3">
    <source>
        <dbReference type="ARBA" id="ARBA00022840"/>
    </source>
</evidence>
<dbReference type="HAMAP" id="MF_00185">
    <property type="entry name" value="IPP_trans"/>
    <property type="match status" value="1"/>
</dbReference>
<keyword evidence="6" id="KW-1185">Reference proteome</keyword>
<evidence type="ECO:0000313" key="6">
    <source>
        <dbReference type="Proteomes" id="UP000708208"/>
    </source>
</evidence>
<dbReference type="Pfam" id="PF01715">
    <property type="entry name" value="IPPT"/>
    <property type="match status" value="1"/>
</dbReference>
<evidence type="ECO:0000256" key="2">
    <source>
        <dbReference type="ARBA" id="ARBA00022741"/>
    </source>
</evidence>
<evidence type="ECO:0000256" key="1">
    <source>
        <dbReference type="ARBA" id="ARBA00022679"/>
    </source>
</evidence>
<keyword evidence="3" id="KW-0067">ATP-binding</keyword>
<dbReference type="PANTHER" id="PTHR11088:SF89">
    <property type="entry name" value="TRNA DIMETHYLALLYLTRANSFERASE"/>
    <property type="match status" value="1"/>
</dbReference>
<dbReference type="GO" id="GO:0005739">
    <property type="term" value="C:mitochondrion"/>
    <property type="evidence" value="ECO:0007669"/>
    <property type="project" value="TreeGrafter"/>
</dbReference>
<keyword evidence="1" id="KW-0808">Transferase</keyword>
<dbReference type="InterPro" id="IPR018022">
    <property type="entry name" value="IPT"/>
</dbReference>
<dbReference type="GO" id="GO:0005524">
    <property type="term" value="F:ATP binding"/>
    <property type="evidence" value="ECO:0007669"/>
    <property type="project" value="UniProtKB-KW"/>
</dbReference>
<name>A0A8J2NW03_9HEXA</name>
<dbReference type="AlphaFoldDB" id="A0A8J2NW03"/>
<dbReference type="GO" id="GO:0006400">
    <property type="term" value="P:tRNA modification"/>
    <property type="evidence" value="ECO:0007669"/>
    <property type="project" value="TreeGrafter"/>
</dbReference>
<dbReference type="EMBL" id="CAJVCH010165186">
    <property type="protein sequence ID" value="CAG7728583.1"/>
    <property type="molecule type" value="Genomic_DNA"/>
</dbReference>
<protein>
    <recommendedName>
        <fullName evidence="7">tRNA dimethylallyltransferase</fullName>
    </recommendedName>
</protein>
<dbReference type="PANTHER" id="PTHR11088">
    <property type="entry name" value="TRNA DIMETHYLALLYLTRANSFERASE"/>
    <property type="match status" value="1"/>
</dbReference>
<sequence>MQSHRKNPVVVVLGATGTGKSKLAVDLAAEFNGEVISADSMQVYKGLDILTNKVTEEEMKDVPHHMISVVDHRTKFDVTNFRNMALPIVENLHKENKIPVIVGGTNYYIESLIWKILIDKTEDHSASESGKRLKLDEGIETISKSNEILAILLENSGNLEPNILLPWSNSEIHSALELVDPARAKKFHPNDRRKIIRSLQVFYQTGRTHSDLLIEQSKHSPADGGGTGGTDEPPRKAHLGGPLRFENVICLWIQVPNDILETRIYKRVDEMRERGLRQELEEHMDFLGPDSNIVFTEGLLQSIGFKEFEDYLHLQPDERKSEKGDKLFLEGAQRLQLVTRQYARKQLKWIRQRFLRSSRRQVPPVYWVDGSQKDPTSWENNVTSVAVQILKAYLSNDSTNPILKEKLVPEPEKPFEDDLLARSCPVCDNRILLGTEQWEMHLGSYKHKKMAAKKRKLAQQTEETNVHRKADIVN</sequence>
<dbReference type="Proteomes" id="UP000708208">
    <property type="component" value="Unassembled WGS sequence"/>
</dbReference>
<evidence type="ECO:0000313" key="5">
    <source>
        <dbReference type="EMBL" id="CAG7728583.1"/>
    </source>
</evidence>
<proteinExistence type="inferred from homology"/>
<gene>
    <name evidence="5" type="ORF">AFUS01_LOCUS17350</name>
</gene>
<organism evidence="5 6">
    <name type="scientific">Allacma fusca</name>
    <dbReference type="NCBI Taxonomy" id="39272"/>
    <lineage>
        <taxon>Eukaryota</taxon>
        <taxon>Metazoa</taxon>
        <taxon>Ecdysozoa</taxon>
        <taxon>Arthropoda</taxon>
        <taxon>Hexapoda</taxon>
        <taxon>Collembola</taxon>
        <taxon>Symphypleona</taxon>
        <taxon>Sminthuridae</taxon>
        <taxon>Allacma</taxon>
    </lineage>
</organism>
<dbReference type="InterPro" id="IPR039657">
    <property type="entry name" value="Dimethylallyltransferase"/>
</dbReference>